<dbReference type="AlphaFoldDB" id="A0A3E0KU45"/>
<reference evidence="1 2" key="1">
    <citation type="submission" date="2017-10" db="EMBL/GenBank/DDBJ databases">
        <title>A large-scale comparative metagenomic study reveals the eutrophication-driven functional interactions in six Microcystis-epibionts communities.</title>
        <authorList>
            <person name="Li Q."/>
            <person name="Lin F."/>
        </authorList>
    </citation>
    <scope>NUCLEOTIDE SEQUENCE [LARGE SCALE GENOMIC DNA]</scope>
    <source>
        <strain evidence="1">TF09</strain>
    </source>
</reference>
<organism evidence="1 2">
    <name type="scientific">Microcystis flos-aquae TF09</name>
    <dbReference type="NCBI Taxonomy" id="2060473"/>
    <lineage>
        <taxon>Bacteria</taxon>
        <taxon>Bacillati</taxon>
        <taxon>Cyanobacteriota</taxon>
        <taxon>Cyanophyceae</taxon>
        <taxon>Oscillatoriophycideae</taxon>
        <taxon>Chroococcales</taxon>
        <taxon>Microcystaceae</taxon>
        <taxon>Microcystis</taxon>
    </lineage>
</organism>
<sequence>MVKHFVWREPPIRPSWHTWVRWLFYSNISFNERCIDRGWTIAAQVHRRLRCYGIDVSRESVFMFSRSHKMVLDLSEFIVNHIIYYAALRFVLCNGRGL</sequence>
<accession>A0A3E0KU45</accession>
<dbReference type="EMBL" id="QQWC01000010">
    <property type="protein sequence ID" value="REJ38731.1"/>
    <property type="molecule type" value="Genomic_DNA"/>
</dbReference>
<comment type="caution">
    <text evidence="1">The sequence shown here is derived from an EMBL/GenBank/DDBJ whole genome shotgun (WGS) entry which is preliminary data.</text>
</comment>
<evidence type="ECO:0000313" key="2">
    <source>
        <dbReference type="Proteomes" id="UP000256873"/>
    </source>
</evidence>
<name>A0A3E0KU45_9CHRO</name>
<dbReference type="Proteomes" id="UP000256873">
    <property type="component" value="Unassembled WGS sequence"/>
</dbReference>
<proteinExistence type="predicted"/>
<gene>
    <name evidence="1" type="ORF">DWQ54_25330</name>
</gene>
<evidence type="ECO:0000313" key="1">
    <source>
        <dbReference type="EMBL" id="REJ38731.1"/>
    </source>
</evidence>
<protein>
    <submittedName>
        <fullName evidence="1">Uncharacterized protein</fullName>
    </submittedName>
</protein>